<keyword evidence="2" id="KW-1185">Reference proteome</keyword>
<protein>
    <submittedName>
        <fullName evidence="1">Uncharacterized protein</fullName>
    </submittedName>
</protein>
<sequence length="132" mass="14426">MVDGSFFTKSLTESTCPDSILTQSRVTLFKVVVTGCCSQCSTPGTQTCYVIVTSPCGTHYSRYCYTKIMVARHLLQSTGFEPGSLAFCPHKEYAAQLVKGVLLVRTKGQGPRFESRRLQSVPGNHGLDITIP</sequence>
<reference evidence="1 2" key="1">
    <citation type="submission" date="2024-11" db="EMBL/GenBank/DDBJ databases">
        <title>A near-complete genome assembly of Cinchona calisaya.</title>
        <authorList>
            <person name="Lian D.C."/>
            <person name="Zhao X.W."/>
            <person name="Wei L."/>
        </authorList>
    </citation>
    <scope>NUCLEOTIDE SEQUENCE [LARGE SCALE GENOMIC DNA]</scope>
    <source>
        <tissue evidence="1">Nenye</tissue>
    </source>
</reference>
<comment type="caution">
    <text evidence="1">The sequence shown here is derived from an EMBL/GenBank/DDBJ whole genome shotgun (WGS) entry which is preliminary data.</text>
</comment>
<organism evidence="1 2">
    <name type="scientific">Cinchona calisaya</name>
    <dbReference type="NCBI Taxonomy" id="153742"/>
    <lineage>
        <taxon>Eukaryota</taxon>
        <taxon>Viridiplantae</taxon>
        <taxon>Streptophyta</taxon>
        <taxon>Embryophyta</taxon>
        <taxon>Tracheophyta</taxon>
        <taxon>Spermatophyta</taxon>
        <taxon>Magnoliopsida</taxon>
        <taxon>eudicotyledons</taxon>
        <taxon>Gunneridae</taxon>
        <taxon>Pentapetalae</taxon>
        <taxon>asterids</taxon>
        <taxon>lamiids</taxon>
        <taxon>Gentianales</taxon>
        <taxon>Rubiaceae</taxon>
        <taxon>Cinchonoideae</taxon>
        <taxon>Cinchoneae</taxon>
        <taxon>Cinchona</taxon>
    </lineage>
</organism>
<proteinExistence type="predicted"/>
<dbReference type="Proteomes" id="UP001630127">
    <property type="component" value="Unassembled WGS sequence"/>
</dbReference>
<dbReference type="AlphaFoldDB" id="A0ABD2Y0P6"/>
<evidence type="ECO:0000313" key="2">
    <source>
        <dbReference type="Proteomes" id="UP001630127"/>
    </source>
</evidence>
<dbReference type="EMBL" id="JBJUIK010000016">
    <property type="protein sequence ID" value="KAL3499219.1"/>
    <property type="molecule type" value="Genomic_DNA"/>
</dbReference>
<accession>A0ABD2Y0P6</accession>
<name>A0ABD2Y0P6_9GENT</name>
<evidence type="ECO:0000313" key="1">
    <source>
        <dbReference type="EMBL" id="KAL3499219.1"/>
    </source>
</evidence>
<gene>
    <name evidence="1" type="ORF">ACH5RR_038312</name>
</gene>